<comment type="caution">
    <text evidence="3">The sequence shown here is derived from an EMBL/GenBank/DDBJ whole genome shotgun (WGS) entry which is preliminary data.</text>
</comment>
<proteinExistence type="inferred from homology"/>
<evidence type="ECO:0000313" key="4">
    <source>
        <dbReference type="Proteomes" id="UP000279275"/>
    </source>
</evidence>
<accession>A0A3M2LAJ8</accession>
<dbReference type="SUPFAM" id="SSF117782">
    <property type="entry name" value="YbjQ-like"/>
    <property type="match status" value="1"/>
</dbReference>
<dbReference type="InterPro" id="IPR035439">
    <property type="entry name" value="UPF0145_dom_sf"/>
</dbReference>
<dbReference type="InterPro" id="IPR002765">
    <property type="entry name" value="UPF0145_YbjQ-like"/>
</dbReference>
<name>A0A3M2LAJ8_9NOCA</name>
<protein>
    <recommendedName>
        <fullName evidence="2">UPF0145 protein EBN03_11130</fullName>
    </recommendedName>
</protein>
<reference evidence="3 4" key="1">
    <citation type="submission" date="2018-10" db="EMBL/GenBank/DDBJ databases">
        <title>Isolation from cow dung.</title>
        <authorList>
            <person name="Ling L."/>
        </authorList>
    </citation>
    <scope>NUCLEOTIDE SEQUENCE [LARGE SCALE GENOMIC DNA]</scope>
    <source>
        <strain evidence="3 4">NEAU-LL90</strain>
    </source>
</reference>
<dbReference type="RefSeq" id="WP_122187923.1">
    <property type="nucleotide sequence ID" value="NZ_RFFH01000003.1"/>
</dbReference>
<dbReference type="Proteomes" id="UP000279275">
    <property type="component" value="Unassembled WGS sequence"/>
</dbReference>
<dbReference type="Gene3D" id="3.30.110.70">
    <property type="entry name" value="Hypothetical protein apc22750. Chain B"/>
    <property type="match status" value="1"/>
</dbReference>
<organism evidence="3 4">
    <name type="scientific">Nocardia stercoris</name>
    <dbReference type="NCBI Taxonomy" id="2483361"/>
    <lineage>
        <taxon>Bacteria</taxon>
        <taxon>Bacillati</taxon>
        <taxon>Actinomycetota</taxon>
        <taxon>Actinomycetes</taxon>
        <taxon>Mycobacteriales</taxon>
        <taxon>Nocardiaceae</taxon>
        <taxon>Nocardia</taxon>
    </lineage>
</organism>
<dbReference type="Pfam" id="PF01906">
    <property type="entry name" value="YbjQ_1"/>
    <property type="match status" value="1"/>
</dbReference>
<dbReference type="HAMAP" id="MF_00338">
    <property type="entry name" value="UPF0145"/>
    <property type="match status" value="1"/>
</dbReference>
<dbReference type="PANTHER" id="PTHR34068:SF2">
    <property type="entry name" value="UPF0145 PROTEIN SCO3412"/>
    <property type="match status" value="1"/>
</dbReference>
<dbReference type="OrthoDB" id="9796448at2"/>
<evidence type="ECO:0000313" key="3">
    <source>
        <dbReference type="EMBL" id="RMI33730.1"/>
    </source>
</evidence>
<comment type="similarity">
    <text evidence="1 2">Belongs to the UPF0145 family.</text>
</comment>
<evidence type="ECO:0000256" key="2">
    <source>
        <dbReference type="HAMAP-Rule" id="MF_00338"/>
    </source>
</evidence>
<keyword evidence="4" id="KW-1185">Reference proteome</keyword>
<evidence type="ECO:0000256" key="1">
    <source>
        <dbReference type="ARBA" id="ARBA00010751"/>
    </source>
</evidence>
<dbReference type="AlphaFoldDB" id="A0A3M2LAJ8"/>
<sequence>MLVVTMNDVPGYEIVEVFGEVAGLTVRSRSLGANISAGFRQLGGGEIQEYTELLYNSREEAVQRMIKKAAERGGNAVVAMRFDCNEIAKTLTEFAAYGTAVRIEKVAGK</sequence>
<dbReference type="EMBL" id="RFFH01000003">
    <property type="protein sequence ID" value="RMI33730.1"/>
    <property type="molecule type" value="Genomic_DNA"/>
</dbReference>
<dbReference type="PANTHER" id="PTHR34068">
    <property type="entry name" value="UPF0145 PROTEIN YBJQ"/>
    <property type="match status" value="1"/>
</dbReference>
<gene>
    <name evidence="3" type="ORF">EBN03_11130</name>
</gene>